<dbReference type="InterPro" id="IPR036505">
    <property type="entry name" value="Amidase/PGRP_sf"/>
</dbReference>
<comment type="similarity">
    <text evidence="1 7">Belongs to the N-acetylmuramoyl-L-alanine amidase 2 family.</text>
</comment>
<keyword evidence="5 8" id="KW-1015">Disulfide bond</keyword>
<dbReference type="GO" id="GO:0008270">
    <property type="term" value="F:zinc ion binding"/>
    <property type="evidence" value="ECO:0007669"/>
    <property type="project" value="InterPro"/>
</dbReference>
<evidence type="ECO:0000313" key="12">
    <source>
        <dbReference type="EMBL" id="KAF2881225.1"/>
    </source>
</evidence>
<comment type="caution">
    <text evidence="12">The sequence shown here is derived from an EMBL/GenBank/DDBJ whole genome shotgun (WGS) entry which is preliminary data.</text>
</comment>
<dbReference type="PIRSF" id="PIRSF037945">
    <property type="entry name" value="PGRPs"/>
    <property type="match status" value="1"/>
</dbReference>
<keyword evidence="2 7" id="KW-0399">Innate immunity</keyword>
<reference evidence="12" key="1">
    <citation type="submission" date="2019-08" db="EMBL/GenBank/DDBJ databases">
        <title>The genome of the North American firefly Photinus pyralis.</title>
        <authorList>
            <consortium name="Photinus pyralis genome working group"/>
            <person name="Fallon T.R."/>
            <person name="Sander Lower S.E."/>
            <person name="Weng J.-K."/>
        </authorList>
    </citation>
    <scope>NUCLEOTIDE SEQUENCE</scope>
    <source>
        <strain evidence="12">TRF0915ILg1</strain>
        <tissue evidence="12">Whole body</tissue>
    </source>
</reference>
<evidence type="ECO:0000259" key="11">
    <source>
        <dbReference type="SMART" id="SM00701"/>
    </source>
</evidence>
<dbReference type="InterPro" id="IPR006619">
    <property type="entry name" value="PGRP_domain_met/bac"/>
</dbReference>
<gene>
    <name evidence="12" type="ORF">ILUMI_24949</name>
</gene>
<dbReference type="InterPro" id="IPR017331">
    <property type="entry name" value="Peptidoglycan_recognition"/>
</dbReference>
<evidence type="ECO:0000256" key="3">
    <source>
        <dbReference type="ARBA" id="ARBA00022729"/>
    </source>
</evidence>
<dbReference type="PANTHER" id="PTHR11022:SF74">
    <property type="entry name" value="PEPTIDOGLYCAN-RECOGNITION PROTEIN SA"/>
    <property type="match status" value="1"/>
</dbReference>
<dbReference type="PANTHER" id="PTHR11022">
    <property type="entry name" value="PEPTIDOGLYCAN RECOGNITION PROTEIN"/>
    <property type="match status" value="1"/>
</dbReference>
<accession>A0A8K0C5G1</accession>
<dbReference type="SMART" id="SM00644">
    <property type="entry name" value="Ami_2"/>
    <property type="match status" value="1"/>
</dbReference>
<dbReference type="CDD" id="cd06583">
    <property type="entry name" value="PGRP"/>
    <property type="match status" value="1"/>
</dbReference>
<feature type="chain" id="PRO_5035466986" description="Peptidoglycan-recognition protein" evidence="9">
    <location>
        <begin position="23"/>
        <end position="199"/>
    </location>
</feature>
<dbReference type="Pfam" id="PF01510">
    <property type="entry name" value="Amidase_2"/>
    <property type="match status" value="1"/>
</dbReference>
<dbReference type="GO" id="GO:0045087">
    <property type="term" value="P:innate immune response"/>
    <property type="evidence" value="ECO:0007669"/>
    <property type="project" value="UniProtKB-KW"/>
</dbReference>
<dbReference type="EMBL" id="VTPC01090842">
    <property type="protein sequence ID" value="KAF2881225.1"/>
    <property type="molecule type" value="Genomic_DNA"/>
</dbReference>
<feature type="signal peptide" evidence="9">
    <location>
        <begin position="1"/>
        <end position="22"/>
    </location>
</feature>
<evidence type="ECO:0000256" key="4">
    <source>
        <dbReference type="ARBA" id="ARBA00022859"/>
    </source>
</evidence>
<organism evidence="12 13">
    <name type="scientific">Ignelater luminosus</name>
    <name type="common">Cucubano</name>
    <name type="synonym">Pyrophorus luminosus</name>
    <dbReference type="NCBI Taxonomy" id="2038154"/>
    <lineage>
        <taxon>Eukaryota</taxon>
        <taxon>Metazoa</taxon>
        <taxon>Ecdysozoa</taxon>
        <taxon>Arthropoda</taxon>
        <taxon>Hexapoda</taxon>
        <taxon>Insecta</taxon>
        <taxon>Pterygota</taxon>
        <taxon>Neoptera</taxon>
        <taxon>Endopterygota</taxon>
        <taxon>Coleoptera</taxon>
        <taxon>Polyphaga</taxon>
        <taxon>Elateriformia</taxon>
        <taxon>Elateroidea</taxon>
        <taxon>Elateridae</taxon>
        <taxon>Agrypninae</taxon>
        <taxon>Pyrophorini</taxon>
        <taxon>Ignelater</taxon>
    </lineage>
</organism>
<feature type="disulfide bond" evidence="8">
    <location>
        <begin position="68"/>
        <end position="74"/>
    </location>
</feature>
<dbReference type="AlphaFoldDB" id="A0A8K0C5G1"/>
<dbReference type="Proteomes" id="UP000801492">
    <property type="component" value="Unassembled WGS sequence"/>
</dbReference>
<dbReference type="SUPFAM" id="SSF55846">
    <property type="entry name" value="N-acetylmuramoyl-L-alanine amidase-like"/>
    <property type="match status" value="1"/>
</dbReference>
<evidence type="ECO:0000256" key="6">
    <source>
        <dbReference type="ARBA" id="ARBA00057187"/>
    </source>
</evidence>
<dbReference type="OrthoDB" id="10001926at2759"/>
<proteinExistence type="inferred from homology"/>
<feature type="domain" description="Peptidoglycan recognition protein family" evidence="11">
    <location>
        <begin position="32"/>
        <end position="175"/>
    </location>
</feature>
<evidence type="ECO:0000256" key="7">
    <source>
        <dbReference type="PIRNR" id="PIRNR037945"/>
    </source>
</evidence>
<protein>
    <recommendedName>
        <fullName evidence="7">Peptidoglycan-recognition protein</fullName>
    </recommendedName>
</protein>
<dbReference type="InterPro" id="IPR015510">
    <property type="entry name" value="PGRP"/>
</dbReference>
<dbReference type="GO" id="GO:0009253">
    <property type="term" value="P:peptidoglycan catabolic process"/>
    <property type="evidence" value="ECO:0007669"/>
    <property type="project" value="InterPro"/>
</dbReference>
<dbReference type="GO" id="GO:0008745">
    <property type="term" value="F:N-acetylmuramoyl-L-alanine amidase activity"/>
    <property type="evidence" value="ECO:0007669"/>
    <property type="project" value="InterPro"/>
</dbReference>
<keyword evidence="13" id="KW-1185">Reference proteome</keyword>
<evidence type="ECO:0000256" key="2">
    <source>
        <dbReference type="ARBA" id="ARBA00022588"/>
    </source>
</evidence>
<dbReference type="FunFam" id="3.40.80.10:FF:000001">
    <property type="entry name" value="Peptidoglycan recognition protein 1"/>
    <property type="match status" value="1"/>
</dbReference>
<feature type="domain" description="N-acetylmuramoyl-L-alanine amidase" evidence="10">
    <location>
        <begin position="44"/>
        <end position="181"/>
    </location>
</feature>
<dbReference type="SMART" id="SM00701">
    <property type="entry name" value="PGRP"/>
    <property type="match status" value="1"/>
</dbReference>
<feature type="disulfide bond" evidence="8">
    <location>
        <begin position="31"/>
        <end position="155"/>
    </location>
</feature>
<evidence type="ECO:0000313" key="13">
    <source>
        <dbReference type="Proteomes" id="UP000801492"/>
    </source>
</evidence>
<keyword evidence="4 7" id="KW-0391">Immunity</keyword>
<evidence type="ECO:0000256" key="1">
    <source>
        <dbReference type="ARBA" id="ARBA00007553"/>
    </source>
</evidence>
<evidence type="ECO:0000256" key="8">
    <source>
        <dbReference type="PIRSR" id="PIRSR037945-1"/>
    </source>
</evidence>
<name>A0A8K0C5G1_IGNLU</name>
<sequence>MLKIINILLIIYGLYVFNLVIAGETNLPEICPNAVTREQWGGQAPEFINYTIFPIDYVIIHHTVSPSCTTKDSCSELVRNIQNYHMEPSLDFGDIGYNFLIGGDGKVYEGRGWHKEGAHTIGYNKNSIGIAFIGTFTNVAPPSVQLQAAKDLLECGVKLGELSENYKLYGGKQVISTESPGAKLFKKIKKWPHFAAPEE</sequence>
<evidence type="ECO:0000256" key="5">
    <source>
        <dbReference type="ARBA" id="ARBA00023157"/>
    </source>
</evidence>
<dbReference type="Gene3D" id="3.40.80.10">
    <property type="entry name" value="Peptidoglycan recognition protein-like"/>
    <property type="match status" value="1"/>
</dbReference>
<evidence type="ECO:0000259" key="10">
    <source>
        <dbReference type="SMART" id="SM00644"/>
    </source>
</evidence>
<evidence type="ECO:0000256" key="9">
    <source>
        <dbReference type="SAM" id="SignalP"/>
    </source>
</evidence>
<dbReference type="GO" id="GO:0042834">
    <property type="term" value="F:peptidoglycan binding"/>
    <property type="evidence" value="ECO:0007669"/>
    <property type="project" value="InterPro"/>
</dbReference>
<keyword evidence="3 9" id="KW-0732">Signal</keyword>
<comment type="function">
    <text evidence="6">Peptidoglycan-recognition protein probably involved in innate immunity by binding to peptidoglycans (PGN) of bacteria and activating the prophenoloxidase (proPO) cascade immune response. Binds to 1,3-beta-D-glucan and PGN.</text>
</comment>
<dbReference type="InterPro" id="IPR002502">
    <property type="entry name" value="Amidase_domain"/>
</dbReference>